<feature type="compositionally biased region" description="Low complexity" evidence="1">
    <location>
        <begin position="637"/>
        <end position="656"/>
    </location>
</feature>
<feature type="region of interest" description="Disordered" evidence="1">
    <location>
        <begin position="157"/>
        <end position="428"/>
    </location>
</feature>
<name>A0A1Y2IEB8_TRAC3</name>
<feature type="compositionally biased region" description="Basic residues" evidence="1">
    <location>
        <begin position="701"/>
        <end position="712"/>
    </location>
</feature>
<organism evidence="2 3">
    <name type="scientific">Trametes coccinea (strain BRFM310)</name>
    <name type="common">Pycnoporus coccineus</name>
    <dbReference type="NCBI Taxonomy" id="1353009"/>
    <lineage>
        <taxon>Eukaryota</taxon>
        <taxon>Fungi</taxon>
        <taxon>Dikarya</taxon>
        <taxon>Basidiomycota</taxon>
        <taxon>Agaricomycotina</taxon>
        <taxon>Agaricomycetes</taxon>
        <taxon>Polyporales</taxon>
        <taxon>Polyporaceae</taxon>
        <taxon>Trametes</taxon>
    </lineage>
</organism>
<feature type="compositionally biased region" description="Low complexity" evidence="1">
    <location>
        <begin position="482"/>
        <end position="502"/>
    </location>
</feature>
<gene>
    <name evidence="2" type="ORF">PYCCODRAFT_1427123</name>
</gene>
<feature type="compositionally biased region" description="Pro residues" evidence="1">
    <location>
        <begin position="579"/>
        <end position="588"/>
    </location>
</feature>
<feature type="compositionally biased region" description="Low complexity" evidence="1">
    <location>
        <begin position="666"/>
        <end position="684"/>
    </location>
</feature>
<evidence type="ECO:0000313" key="3">
    <source>
        <dbReference type="Proteomes" id="UP000193067"/>
    </source>
</evidence>
<feature type="compositionally biased region" description="Low complexity" evidence="1">
    <location>
        <begin position="713"/>
        <end position="742"/>
    </location>
</feature>
<feature type="compositionally biased region" description="Basic and acidic residues" evidence="1">
    <location>
        <begin position="222"/>
        <end position="231"/>
    </location>
</feature>
<feature type="compositionally biased region" description="Basic and acidic residues" evidence="1">
    <location>
        <begin position="806"/>
        <end position="842"/>
    </location>
</feature>
<feature type="compositionally biased region" description="Pro residues" evidence="1">
    <location>
        <begin position="770"/>
        <end position="779"/>
    </location>
</feature>
<dbReference type="Proteomes" id="UP000193067">
    <property type="component" value="Unassembled WGS sequence"/>
</dbReference>
<dbReference type="EMBL" id="KZ084127">
    <property type="protein sequence ID" value="OSC99434.1"/>
    <property type="molecule type" value="Genomic_DNA"/>
</dbReference>
<dbReference type="OrthoDB" id="2684446at2759"/>
<feature type="compositionally biased region" description="Pro residues" evidence="1">
    <location>
        <begin position="360"/>
        <end position="374"/>
    </location>
</feature>
<accession>A0A1Y2IEB8</accession>
<feature type="compositionally biased region" description="Basic and acidic residues" evidence="1">
    <location>
        <begin position="140"/>
        <end position="149"/>
    </location>
</feature>
<feature type="compositionally biased region" description="Low complexity" evidence="1">
    <location>
        <begin position="333"/>
        <end position="346"/>
    </location>
</feature>
<feature type="region of interest" description="Disordered" evidence="1">
    <location>
        <begin position="806"/>
        <end position="886"/>
    </location>
</feature>
<feature type="compositionally biased region" description="Low complexity" evidence="1">
    <location>
        <begin position="232"/>
        <end position="243"/>
    </location>
</feature>
<evidence type="ECO:0000313" key="2">
    <source>
        <dbReference type="EMBL" id="OSC99434.1"/>
    </source>
</evidence>
<feature type="compositionally biased region" description="Basic and acidic residues" evidence="1">
    <location>
        <begin position="853"/>
        <end position="870"/>
    </location>
</feature>
<evidence type="ECO:0000256" key="1">
    <source>
        <dbReference type="SAM" id="MobiDB-lite"/>
    </source>
</evidence>
<feature type="compositionally biased region" description="Pro residues" evidence="1">
    <location>
        <begin position="182"/>
        <end position="191"/>
    </location>
</feature>
<feature type="compositionally biased region" description="Polar residues" evidence="1">
    <location>
        <begin position="530"/>
        <end position="542"/>
    </location>
</feature>
<keyword evidence="3" id="KW-1185">Reference proteome</keyword>
<dbReference type="AlphaFoldDB" id="A0A1Y2IEB8"/>
<sequence>MILLNPPYYFHDASPEDSPPLPPPRHLAYSPLPSQPLPQQRSLAFQYALSSQPYPQYDPFLSQGPPFAQQQHQQQQFMPPHHHHQHAHPSQSRPIPPSLLNDPAFSPDPRSNPFFFSMNDREEIYPASVADSLSEGHGSSLHDDESEIDHNKLPPRLRLLHSPDVGPQQLPQHPRSHTGPSPYAPVVPPEHQPSQSHHHTPVIPVPPPTSRSSPLSNHLRKPSRDDPHEVSRSSSAYTSASVAAREHWNAPPAYTDSESGSSSSSNPQTPASSSSHLPRDAQRSTSSLNAPADKSYPPRPQPLSTSSSSVQFPVQQPTPAPTPAPAPAPAAPPSATQTSTVQSTAARPSLAPRNVSAPELQPPPPPTDLPPRPSTVPIASTPSSAPSVSAPVAQRKRSKNPSISAPPRDLDKIDELDESDPLGARWHHDGPYEAIMKAAPVLYPEQSILAQKRNDPSKRKPVQPYDSFSLGVSPGQIFPSNSHYQAPAPSAPAQAQQGYQPHAHARAGSAQSENIPPGSPLLQVPVQRRMPSSGQLPSSPEMYNNMHMGAQQLQQQQRQAAAAAANSRVQAARAEESPQPSPPLPNPYSPAEATFQHQQQSPPQAQRYSPPHSRGASRDDIPRPDIALPPQQPPQQPHRQQSQQSSSKSSAPSLMPRHLPKRLVMPAPLQSLPQAQQPNAAPAAHVEVLAQRHVSSGPHPQHQHAHLHHHHSSSSSRPQQQQQQPTQGPGTGQRQQQQQQPSVRAQDIPMNHGPKVLRKKHASTSAAGPPVSPGNPPLMPAGGGAGEIPASNTTAALFAARVRFAEPAREETKEEKKRREKEEARRAKEREKAERAREKERGGGGGLLGAIFSRDHAKEAELAREREREMASAAAKSSGRKLSKRR</sequence>
<dbReference type="STRING" id="1353009.A0A1Y2IEB8"/>
<feature type="compositionally biased region" description="Low complexity" evidence="1">
    <location>
        <begin position="257"/>
        <end position="275"/>
    </location>
</feature>
<feature type="compositionally biased region" description="Low complexity" evidence="1">
    <location>
        <begin position="302"/>
        <end position="315"/>
    </location>
</feature>
<reference evidence="2 3" key="1">
    <citation type="journal article" date="2015" name="Biotechnol. Biofuels">
        <title>Enhanced degradation of softwood versus hardwood by the white-rot fungus Pycnoporus coccineus.</title>
        <authorList>
            <person name="Couturier M."/>
            <person name="Navarro D."/>
            <person name="Chevret D."/>
            <person name="Henrissat B."/>
            <person name="Piumi F."/>
            <person name="Ruiz-Duenas F.J."/>
            <person name="Martinez A.T."/>
            <person name="Grigoriev I.V."/>
            <person name="Riley R."/>
            <person name="Lipzen A."/>
            <person name="Berrin J.G."/>
            <person name="Master E.R."/>
            <person name="Rosso M.N."/>
        </authorList>
    </citation>
    <scope>NUCLEOTIDE SEQUENCE [LARGE SCALE GENOMIC DNA]</scope>
    <source>
        <strain evidence="2 3">BRFM310</strain>
    </source>
</reference>
<feature type="compositionally biased region" description="Pro residues" evidence="1">
    <location>
        <begin position="316"/>
        <end position="332"/>
    </location>
</feature>
<protein>
    <submittedName>
        <fullName evidence="2">Uncharacterized protein</fullName>
    </submittedName>
</protein>
<feature type="compositionally biased region" description="Low complexity" evidence="1">
    <location>
        <begin position="375"/>
        <end position="393"/>
    </location>
</feature>
<feature type="region of interest" description="Disordered" evidence="1">
    <location>
        <begin position="447"/>
        <end position="792"/>
    </location>
</feature>
<feature type="region of interest" description="Disordered" evidence="1">
    <location>
        <begin position="130"/>
        <end position="149"/>
    </location>
</feature>
<feature type="region of interest" description="Disordered" evidence="1">
    <location>
        <begin position="1"/>
        <end position="116"/>
    </location>
</feature>
<feature type="compositionally biased region" description="Low complexity" evidence="1">
    <location>
        <begin position="65"/>
        <end position="79"/>
    </location>
</feature>
<feature type="compositionally biased region" description="Low complexity" evidence="1">
    <location>
        <begin position="26"/>
        <end position="43"/>
    </location>
</feature>
<proteinExistence type="predicted"/>
<feature type="compositionally biased region" description="Low complexity" evidence="1">
    <location>
        <begin position="550"/>
        <end position="572"/>
    </location>
</feature>
<feature type="compositionally biased region" description="Low complexity" evidence="1">
    <location>
        <begin position="589"/>
        <end position="611"/>
    </location>
</feature>